<sequence length="220" mass="23778">MMKVFVWAALSAALMSHAVAATYEGTQCGGLEKLVNQPQIKGIALHKLVCLQGDKTKATTLHLPIYRTLDLHYGTGKPLAHLRVGYGESGDMGFKMLDGTGQRQREMHNMLKTNAADGNADSVAQLKDWEAHNRDVDWGNSQNASVIFRDGVADVTGVLKIGQNLYFMMNFPASSLDDAVNTAQQIYSRIPFDQIAAGRGLAPLGVVGALDQNGVRHPGD</sequence>
<dbReference type="EMBL" id="JACHHN010000006">
    <property type="protein sequence ID" value="MBB5192273.1"/>
    <property type="molecule type" value="Genomic_DNA"/>
</dbReference>
<accession>A0A840RJ75</accession>
<feature type="signal peptide" evidence="1">
    <location>
        <begin position="1"/>
        <end position="20"/>
    </location>
</feature>
<feature type="chain" id="PRO_5032721105" evidence="1">
    <location>
        <begin position="21"/>
        <end position="220"/>
    </location>
</feature>
<name>A0A840RJ75_9NEIS</name>
<proteinExistence type="predicted"/>
<dbReference type="RefSeq" id="WP_184101952.1">
    <property type="nucleotide sequence ID" value="NZ_JACHHN010000006.1"/>
</dbReference>
<protein>
    <submittedName>
        <fullName evidence="2">Uncharacterized protein</fullName>
    </submittedName>
</protein>
<evidence type="ECO:0000313" key="2">
    <source>
        <dbReference type="EMBL" id="MBB5192273.1"/>
    </source>
</evidence>
<evidence type="ECO:0000256" key="1">
    <source>
        <dbReference type="SAM" id="SignalP"/>
    </source>
</evidence>
<comment type="caution">
    <text evidence="2">The sequence shown here is derived from an EMBL/GenBank/DDBJ whole genome shotgun (WGS) entry which is preliminary data.</text>
</comment>
<dbReference type="AlphaFoldDB" id="A0A840RJ75"/>
<gene>
    <name evidence="2" type="ORF">HNQ50_003014</name>
</gene>
<keyword evidence="1" id="KW-0732">Signal</keyword>
<dbReference type="Proteomes" id="UP000543030">
    <property type="component" value="Unassembled WGS sequence"/>
</dbReference>
<keyword evidence="3" id="KW-1185">Reference proteome</keyword>
<reference evidence="2 3" key="1">
    <citation type="submission" date="2020-08" db="EMBL/GenBank/DDBJ databases">
        <title>Genomic Encyclopedia of Type Strains, Phase IV (KMG-IV): sequencing the most valuable type-strain genomes for metagenomic binning, comparative biology and taxonomic classification.</title>
        <authorList>
            <person name="Goeker M."/>
        </authorList>
    </citation>
    <scope>NUCLEOTIDE SEQUENCE [LARGE SCALE GENOMIC DNA]</scope>
    <source>
        <strain evidence="2 3">DSM 18233</strain>
    </source>
</reference>
<evidence type="ECO:0000313" key="3">
    <source>
        <dbReference type="Proteomes" id="UP000543030"/>
    </source>
</evidence>
<organism evidence="2 3">
    <name type="scientific">Silvimonas terrae</name>
    <dbReference type="NCBI Taxonomy" id="300266"/>
    <lineage>
        <taxon>Bacteria</taxon>
        <taxon>Pseudomonadati</taxon>
        <taxon>Pseudomonadota</taxon>
        <taxon>Betaproteobacteria</taxon>
        <taxon>Neisseriales</taxon>
        <taxon>Chitinibacteraceae</taxon>
        <taxon>Silvimonas</taxon>
    </lineage>
</organism>